<keyword evidence="4" id="KW-1185">Reference proteome</keyword>
<organism evidence="3 4">
    <name type="scientific">Usitatibacter palustris</name>
    <dbReference type="NCBI Taxonomy" id="2732487"/>
    <lineage>
        <taxon>Bacteria</taxon>
        <taxon>Pseudomonadati</taxon>
        <taxon>Pseudomonadota</taxon>
        <taxon>Betaproteobacteria</taxon>
        <taxon>Nitrosomonadales</taxon>
        <taxon>Usitatibacteraceae</taxon>
        <taxon>Usitatibacter</taxon>
    </lineage>
</organism>
<dbReference type="Proteomes" id="UP000503096">
    <property type="component" value="Chromosome"/>
</dbReference>
<dbReference type="EC" id="4.99.1.4" evidence="3"/>
<protein>
    <submittedName>
        <fullName evidence="3">Sirohydrochlorin ferrochelatase</fullName>
        <ecNumber evidence="3">4.99.1.4</ecNumber>
    </submittedName>
</protein>
<gene>
    <name evidence="3" type="primary">sirB</name>
    <name evidence="3" type="ORF">DSM104440_00801</name>
</gene>
<dbReference type="Pfam" id="PF01903">
    <property type="entry name" value="CbiX"/>
    <property type="match status" value="1"/>
</dbReference>
<dbReference type="PANTHER" id="PTHR33542:SF3">
    <property type="entry name" value="SIROHYDROCHLORIN FERROCHELATASE, CHLOROPLASTIC"/>
    <property type="match status" value="1"/>
</dbReference>
<dbReference type="AlphaFoldDB" id="A0A6M4H364"/>
<dbReference type="InParanoid" id="A0A6M4H364"/>
<evidence type="ECO:0000313" key="3">
    <source>
        <dbReference type="EMBL" id="QJR14009.1"/>
    </source>
</evidence>
<evidence type="ECO:0000256" key="1">
    <source>
        <dbReference type="ARBA" id="ARBA00022723"/>
    </source>
</evidence>
<dbReference type="InterPro" id="IPR050963">
    <property type="entry name" value="Sirohydro_Cobaltochel/CbiX"/>
</dbReference>
<dbReference type="EMBL" id="CP053073">
    <property type="protein sequence ID" value="QJR14009.1"/>
    <property type="molecule type" value="Genomic_DNA"/>
</dbReference>
<dbReference type="SUPFAM" id="SSF53800">
    <property type="entry name" value="Chelatase"/>
    <property type="match status" value="1"/>
</dbReference>
<dbReference type="RefSeq" id="WP_246212091.1">
    <property type="nucleotide sequence ID" value="NZ_CP053073.1"/>
</dbReference>
<reference evidence="3 4" key="1">
    <citation type="submission" date="2020-04" db="EMBL/GenBank/DDBJ databases">
        <title>Usitatibacter rugosus gen. nov., sp. nov. and Usitatibacter palustris sp. nov., novel members of Usitatibacteraceae fam. nov. within the order Nitrosomonadales isolated from soil.</title>
        <authorList>
            <person name="Huber K.J."/>
            <person name="Neumann-Schaal M."/>
            <person name="Geppert A."/>
            <person name="Luckner M."/>
            <person name="Wanner G."/>
            <person name="Overmann J."/>
        </authorList>
    </citation>
    <scope>NUCLEOTIDE SEQUENCE [LARGE SCALE GENOMIC DNA]</scope>
    <source>
        <strain evidence="3 4">Swamp67</strain>
    </source>
</reference>
<keyword evidence="2 3" id="KW-0456">Lyase</keyword>
<proteinExistence type="predicted"/>
<dbReference type="GO" id="GO:0051266">
    <property type="term" value="F:sirohydrochlorin ferrochelatase activity"/>
    <property type="evidence" value="ECO:0007669"/>
    <property type="project" value="UniProtKB-EC"/>
</dbReference>
<accession>A0A6M4H364</accession>
<dbReference type="GO" id="GO:0046872">
    <property type="term" value="F:metal ion binding"/>
    <property type="evidence" value="ECO:0007669"/>
    <property type="project" value="UniProtKB-KW"/>
</dbReference>
<evidence type="ECO:0000256" key="2">
    <source>
        <dbReference type="ARBA" id="ARBA00023239"/>
    </source>
</evidence>
<dbReference type="Gene3D" id="3.40.50.1400">
    <property type="match status" value="1"/>
</dbReference>
<evidence type="ECO:0000313" key="4">
    <source>
        <dbReference type="Proteomes" id="UP000503096"/>
    </source>
</evidence>
<dbReference type="KEGG" id="upl:DSM104440_00801"/>
<sequence>MHGIVLFAHGARDPEWARPFEAIRDRIRASRPECPIELAYLELMEPTLEKAIATIVANGAAAITVFPLFMAQGGHLKQDLPKILDILRAQHPRVPISLEAPVGEVPELLDAIAGWVVGRVD</sequence>
<dbReference type="CDD" id="cd03416">
    <property type="entry name" value="CbiX_SirB_N"/>
    <property type="match status" value="1"/>
</dbReference>
<name>A0A6M4H364_9PROT</name>
<dbReference type="InterPro" id="IPR002762">
    <property type="entry name" value="CbiX-like"/>
</dbReference>
<dbReference type="PANTHER" id="PTHR33542">
    <property type="entry name" value="SIROHYDROCHLORIN FERROCHELATASE, CHLOROPLASTIC"/>
    <property type="match status" value="1"/>
</dbReference>
<keyword evidence="1" id="KW-0479">Metal-binding</keyword>